<dbReference type="EMBL" id="BAAAVT010000015">
    <property type="protein sequence ID" value="GAA3070742.1"/>
    <property type="molecule type" value="Genomic_DNA"/>
</dbReference>
<keyword evidence="2" id="KW-0812">Transmembrane</keyword>
<evidence type="ECO:0000256" key="2">
    <source>
        <dbReference type="SAM" id="Phobius"/>
    </source>
</evidence>
<protein>
    <recommendedName>
        <fullName evidence="5">Bacterial Ig domain-containing protein</fullName>
    </recommendedName>
</protein>
<evidence type="ECO:0000313" key="4">
    <source>
        <dbReference type="Proteomes" id="UP001500236"/>
    </source>
</evidence>
<evidence type="ECO:0008006" key="5">
    <source>
        <dbReference type="Google" id="ProtNLM"/>
    </source>
</evidence>
<keyword evidence="2" id="KW-1133">Transmembrane helix</keyword>
<keyword evidence="4" id="KW-1185">Reference proteome</keyword>
<name>A0ABP6M0M6_9MICC</name>
<feature type="compositionally biased region" description="Basic and acidic residues" evidence="1">
    <location>
        <begin position="90"/>
        <end position="101"/>
    </location>
</feature>
<evidence type="ECO:0000256" key="1">
    <source>
        <dbReference type="SAM" id="MobiDB-lite"/>
    </source>
</evidence>
<feature type="compositionally biased region" description="Polar residues" evidence="1">
    <location>
        <begin position="50"/>
        <end position="65"/>
    </location>
</feature>
<dbReference type="Proteomes" id="UP001500236">
    <property type="component" value="Unassembled WGS sequence"/>
</dbReference>
<feature type="transmembrane region" description="Helical" evidence="2">
    <location>
        <begin position="111"/>
        <end position="132"/>
    </location>
</feature>
<feature type="region of interest" description="Disordered" evidence="1">
    <location>
        <begin position="50"/>
        <end position="107"/>
    </location>
</feature>
<keyword evidence="2" id="KW-0472">Membrane</keyword>
<reference evidence="4" key="1">
    <citation type="journal article" date="2019" name="Int. J. Syst. Evol. Microbiol.">
        <title>The Global Catalogue of Microorganisms (GCM) 10K type strain sequencing project: providing services to taxonomists for standard genome sequencing and annotation.</title>
        <authorList>
            <consortium name="The Broad Institute Genomics Platform"/>
            <consortium name="The Broad Institute Genome Sequencing Center for Infectious Disease"/>
            <person name="Wu L."/>
            <person name="Ma J."/>
        </authorList>
    </citation>
    <scope>NUCLEOTIDE SEQUENCE [LARGE SCALE GENOMIC DNA]</scope>
    <source>
        <strain evidence="4">JCM 14309</strain>
    </source>
</reference>
<sequence length="138" mass="13610">MPDSTVTVVITDEDGNVIDTIEGVQVDSDGGFSIDWTVPEGTQPGELTVTATDDSDPSVSASETVTVAEPATAGEDSTGTVDPGTGAEDGDGKPGDGKPGDDLASTGVSGAISLGLMALLLVVVGSGVVAFAKVRRTS</sequence>
<organism evidence="3 4">
    <name type="scientific">Nesterenkonia aethiopica</name>
    <dbReference type="NCBI Taxonomy" id="269144"/>
    <lineage>
        <taxon>Bacteria</taxon>
        <taxon>Bacillati</taxon>
        <taxon>Actinomycetota</taxon>
        <taxon>Actinomycetes</taxon>
        <taxon>Micrococcales</taxon>
        <taxon>Micrococcaceae</taxon>
        <taxon>Nesterenkonia</taxon>
    </lineage>
</organism>
<gene>
    <name evidence="3" type="ORF">GCM10010529_23790</name>
</gene>
<evidence type="ECO:0000313" key="3">
    <source>
        <dbReference type="EMBL" id="GAA3070742.1"/>
    </source>
</evidence>
<accession>A0ABP6M0M6</accession>
<comment type="caution">
    <text evidence="3">The sequence shown here is derived from an EMBL/GenBank/DDBJ whole genome shotgun (WGS) entry which is preliminary data.</text>
</comment>
<proteinExistence type="predicted"/>